<accession>K1PWG0</accession>
<proteinExistence type="predicted"/>
<sequence>MVYLRKKNDRYTHLTRFTNECVQPRGVCVYAGKVYVCEPQSHRMTEYQICKDFKGKIVKIYKEQNVLKEPMYVSAQILSGKIFLIISDKEMGLKRLEKGESGSDSPGWAVSNEKSFTPSKCAITKQEGSREVFVGNSAGRKIHLVNFKPRQISHREYSMEDVSKPVAISVDKQGRIVVACMDGTVLLYEVKEAVEMKRLSNSIKEESVRCVGVDGNV</sequence>
<evidence type="ECO:0000313" key="1">
    <source>
        <dbReference type="EMBL" id="EKC20650.1"/>
    </source>
</evidence>
<dbReference type="EMBL" id="JH817724">
    <property type="protein sequence ID" value="EKC20650.1"/>
    <property type="molecule type" value="Genomic_DNA"/>
</dbReference>
<dbReference type="InParanoid" id="K1PWG0"/>
<dbReference type="Gene3D" id="2.120.10.30">
    <property type="entry name" value="TolB, C-terminal domain"/>
    <property type="match status" value="1"/>
</dbReference>
<dbReference type="InterPro" id="IPR011042">
    <property type="entry name" value="6-blade_b-propeller_TolB-like"/>
</dbReference>
<name>K1PWG0_MAGGI</name>
<dbReference type="SUPFAM" id="SSF101898">
    <property type="entry name" value="NHL repeat"/>
    <property type="match status" value="1"/>
</dbReference>
<dbReference type="AlphaFoldDB" id="K1PWG0"/>
<organism evidence="1">
    <name type="scientific">Magallana gigas</name>
    <name type="common">Pacific oyster</name>
    <name type="synonym">Crassostrea gigas</name>
    <dbReference type="NCBI Taxonomy" id="29159"/>
    <lineage>
        <taxon>Eukaryota</taxon>
        <taxon>Metazoa</taxon>
        <taxon>Spiralia</taxon>
        <taxon>Lophotrochozoa</taxon>
        <taxon>Mollusca</taxon>
        <taxon>Bivalvia</taxon>
        <taxon>Autobranchia</taxon>
        <taxon>Pteriomorphia</taxon>
        <taxon>Ostreida</taxon>
        <taxon>Ostreoidea</taxon>
        <taxon>Ostreidae</taxon>
        <taxon>Magallana</taxon>
    </lineage>
</organism>
<reference evidence="1" key="1">
    <citation type="journal article" date="2012" name="Nature">
        <title>The oyster genome reveals stress adaptation and complexity of shell formation.</title>
        <authorList>
            <person name="Zhang G."/>
            <person name="Fang X."/>
            <person name="Guo X."/>
            <person name="Li L."/>
            <person name="Luo R."/>
            <person name="Xu F."/>
            <person name="Yang P."/>
            <person name="Zhang L."/>
            <person name="Wang X."/>
            <person name="Qi H."/>
            <person name="Xiong Z."/>
            <person name="Que H."/>
            <person name="Xie Y."/>
            <person name="Holland P.W."/>
            <person name="Paps J."/>
            <person name="Zhu Y."/>
            <person name="Wu F."/>
            <person name="Chen Y."/>
            <person name="Wang J."/>
            <person name="Peng C."/>
            <person name="Meng J."/>
            <person name="Yang L."/>
            <person name="Liu J."/>
            <person name="Wen B."/>
            <person name="Zhang N."/>
            <person name="Huang Z."/>
            <person name="Zhu Q."/>
            <person name="Feng Y."/>
            <person name="Mount A."/>
            <person name="Hedgecock D."/>
            <person name="Xu Z."/>
            <person name="Liu Y."/>
            <person name="Domazet-Loso T."/>
            <person name="Du Y."/>
            <person name="Sun X."/>
            <person name="Zhang S."/>
            <person name="Liu B."/>
            <person name="Cheng P."/>
            <person name="Jiang X."/>
            <person name="Li J."/>
            <person name="Fan D."/>
            <person name="Wang W."/>
            <person name="Fu W."/>
            <person name="Wang T."/>
            <person name="Wang B."/>
            <person name="Zhang J."/>
            <person name="Peng Z."/>
            <person name="Li Y."/>
            <person name="Li N."/>
            <person name="Wang J."/>
            <person name="Chen M."/>
            <person name="He Y."/>
            <person name="Tan F."/>
            <person name="Song X."/>
            <person name="Zheng Q."/>
            <person name="Huang R."/>
            <person name="Yang H."/>
            <person name="Du X."/>
            <person name="Chen L."/>
            <person name="Yang M."/>
            <person name="Gaffney P.M."/>
            <person name="Wang S."/>
            <person name="Luo L."/>
            <person name="She Z."/>
            <person name="Ming Y."/>
            <person name="Huang W."/>
            <person name="Zhang S."/>
            <person name="Huang B."/>
            <person name="Zhang Y."/>
            <person name="Qu T."/>
            <person name="Ni P."/>
            <person name="Miao G."/>
            <person name="Wang J."/>
            <person name="Wang Q."/>
            <person name="Steinberg C.E."/>
            <person name="Wang H."/>
            <person name="Li N."/>
            <person name="Qian L."/>
            <person name="Zhang G."/>
            <person name="Li Y."/>
            <person name="Yang H."/>
            <person name="Liu X."/>
            <person name="Wang J."/>
            <person name="Yin Y."/>
            <person name="Wang J."/>
        </authorList>
    </citation>
    <scope>NUCLEOTIDE SEQUENCE [LARGE SCALE GENOMIC DNA]</scope>
    <source>
        <strain evidence="1">05x7-T-G4-1.051#20</strain>
    </source>
</reference>
<protein>
    <submittedName>
        <fullName evidence="1">Uncharacterized protein</fullName>
    </submittedName>
</protein>
<gene>
    <name evidence="1" type="ORF">CGI_10005649</name>
</gene>
<dbReference type="HOGENOM" id="CLU_1273346_0_0_1"/>